<feature type="transmembrane region" description="Helical" evidence="1">
    <location>
        <begin position="164"/>
        <end position="187"/>
    </location>
</feature>
<gene>
    <name evidence="3" type="ordered locus">HCW_05080</name>
</gene>
<dbReference type="Proteomes" id="UP000005010">
    <property type="component" value="Chromosome"/>
</dbReference>
<dbReference type="PANTHER" id="PTHR42208">
    <property type="entry name" value="HEAVY METAL TRANSPORTER-RELATED"/>
    <property type="match status" value="1"/>
</dbReference>
<sequence>MTNPLEHLSFLGMFLAALSMSIGHCVGMCGGIVSAFSQMRFSKVASFSYQFTCHALYNLGRISTYMFLGAIFAGLGNVLSVSMFFKGVLFISMGAFLILLALFGAKIEKLSFQIPFISILIKKTLHSKSVLALYLLGVLNGFLPCMMVYSFLASATLSHSVFMGAMLGLSFGLGTSMPLFLMGMILSRISISYRKFFNLLSKFLMGVFGLYVLYMGVMLINHKMPHSNHNQSNHSSETYQHAHH</sequence>
<evidence type="ECO:0000259" key="2">
    <source>
        <dbReference type="Pfam" id="PF13386"/>
    </source>
</evidence>
<keyword evidence="1" id="KW-0812">Transmembrane</keyword>
<keyword evidence="1" id="KW-1133">Transmembrane helix</keyword>
<reference evidence="4" key="1">
    <citation type="submission" date="2012-04" db="EMBL/GenBank/DDBJ databases">
        <title>Complete genome sequence of Helicobacter cetorum strain MIT 00-7128.</title>
        <authorList>
            <person name="Kersulyte D."/>
            <person name="Berg D.E."/>
        </authorList>
    </citation>
    <scope>NUCLEOTIDE SEQUENCE [LARGE SCALE GENOMIC DNA]</scope>
    <source>
        <strain evidence="4">MIT 00-7128</strain>
    </source>
</reference>
<protein>
    <recommendedName>
        <fullName evidence="2">Urease accessory protein UreH-like transmembrane domain-containing protein</fullName>
    </recommendedName>
</protein>
<dbReference type="PATRIC" id="fig|182217.3.peg.1079"/>
<dbReference type="RefSeq" id="WP_014661153.1">
    <property type="nucleotide sequence ID" value="NC_017737.1"/>
</dbReference>
<dbReference type="InterPro" id="IPR039447">
    <property type="entry name" value="UreH-like_TM_dom"/>
</dbReference>
<dbReference type="STRING" id="182217.HCW_05080"/>
<feature type="transmembrane region" description="Helical" evidence="1">
    <location>
        <begin position="199"/>
        <end position="220"/>
    </location>
</feature>
<evidence type="ECO:0000256" key="1">
    <source>
        <dbReference type="SAM" id="Phobius"/>
    </source>
</evidence>
<accession>I0EMW4</accession>
<feature type="transmembrane region" description="Helical" evidence="1">
    <location>
        <begin position="131"/>
        <end position="152"/>
    </location>
</feature>
<dbReference type="KEGG" id="hce:HCW_05080"/>
<feature type="transmembrane region" description="Helical" evidence="1">
    <location>
        <begin position="56"/>
        <end position="75"/>
    </location>
</feature>
<dbReference type="Pfam" id="PF13386">
    <property type="entry name" value="DsbD_2"/>
    <property type="match status" value="1"/>
</dbReference>
<organism evidence="3 4">
    <name type="scientific">Helicobacter cetorum (strain ATCC BAA-429 / MIT 00-7128)</name>
    <dbReference type="NCBI Taxonomy" id="182217"/>
    <lineage>
        <taxon>Bacteria</taxon>
        <taxon>Pseudomonadati</taxon>
        <taxon>Campylobacterota</taxon>
        <taxon>Epsilonproteobacteria</taxon>
        <taxon>Campylobacterales</taxon>
        <taxon>Helicobacteraceae</taxon>
        <taxon>Helicobacter</taxon>
    </lineage>
</organism>
<dbReference type="HOGENOM" id="CLU_032635_1_1_7"/>
<dbReference type="AlphaFoldDB" id="I0EMW4"/>
<keyword evidence="1" id="KW-0472">Membrane</keyword>
<feature type="transmembrane region" description="Helical" evidence="1">
    <location>
        <begin position="12"/>
        <end position="36"/>
    </location>
</feature>
<proteinExistence type="predicted"/>
<feature type="transmembrane region" description="Helical" evidence="1">
    <location>
        <begin position="81"/>
        <end position="103"/>
    </location>
</feature>
<keyword evidence="4" id="KW-1185">Reference proteome</keyword>
<evidence type="ECO:0000313" key="4">
    <source>
        <dbReference type="Proteomes" id="UP000005010"/>
    </source>
</evidence>
<feature type="domain" description="Urease accessory protein UreH-like transmembrane" evidence="2">
    <location>
        <begin position="13"/>
        <end position="211"/>
    </location>
</feature>
<evidence type="ECO:0000313" key="3">
    <source>
        <dbReference type="EMBL" id="AFI04283.1"/>
    </source>
</evidence>
<dbReference type="PANTHER" id="PTHR42208:SF1">
    <property type="entry name" value="HEAVY METAL TRANSPORTER"/>
    <property type="match status" value="1"/>
</dbReference>
<dbReference type="EMBL" id="CP003479">
    <property type="protein sequence ID" value="AFI04283.1"/>
    <property type="molecule type" value="Genomic_DNA"/>
</dbReference>
<name>I0EMW4_HELC0</name>
<dbReference type="eggNOG" id="COG2836">
    <property type="taxonomic scope" value="Bacteria"/>
</dbReference>